<proteinExistence type="predicted"/>
<reference evidence="2" key="2">
    <citation type="journal article" date="2015" name="Data Brief">
        <title>Shoot transcriptome of the giant reed, Arundo donax.</title>
        <authorList>
            <person name="Barrero R.A."/>
            <person name="Guerrero F.D."/>
            <person name="Moolhuijzen P."/>
            <person name="Goolsby J.A."/>
            <person name="Tidwell J."/>
            <person name="Bellgard S.E."/>
            <person name="Bellgard M.I."/>
        </authorList>
    </citation>
    <scope>NUCLEOTIDE SEQUENCE</scope>
    <source>
        <tissue evidence="2">Shoot tissue taken approximately 20 cm above the soil surface</tissue>
    </source>
</reference>
<feature type="compositionally biased region" description="Basic and acidic residues" evidence="1">
    <location>
        <begin position="10"/>
        <end position="21"/>
    </location>
</feature>
<evidence type="ECO:0000313" key="2">
    <source>
        <dbReference type="EMBL" id="JAD69274.1"/>
    </source>
</evidence>
<accession>A0A0A9BZ04</accession>
<dbReference type="EMBL" id="GBRH01228621">
    <property type="protein sequence ID" value="JAD69274.1"/>
    <property type="molecule type" value="Transcribed_RNA"/>
</dbReference>
<evidence type="ECO:0000256" key="1">
    <source>
        <dbReference type="SAM" id="MobiDB-lite"/>
    </source>
</evidence>
<organism evidence="2">
    <name type="scientific">Arundo donax</name>
    <name type="common">Giant reed</name>
    <name type="synonym">Donax arundinaceus</name>
    <dbReference type="NCBI Taxonomy" id="35708"/>
    <lineage>
        <taxon>Eukaryota</taxon>
        <taxon>Viridiplantae</taxon>
        <taxon>Streptophyta</taxon>
        <taxon>Embryophyta</taxon>
        <taxon>Tracheophyta</taxon>
        <taxon>Spermatophyta</taxon>
        <taxon>Magnoliopsida</taxon>
        <taxon>Liliopsida</taxon>
        <taxon>Poales</taxon>
        <taxon>Poaceae</taxon>
        <taxon>PACMAD clade</taxon>
        <taxon>Arundinoideae</taxon>
        <taxon>Arundineae</taxon>
        <taxon>Arundo</taxon>
    </lineage>
</organism>
<dbReference type="AlphaFoldDB" id="A0A0A9BZ04"/>
<feature type="region of interest" description="Disordered" evidence="1">
    <location>
        <begin position="1"/>
        <end position="21"/>
    </location>
</feature>
<sequence length="21" mass="2475">MQQLHYSNAADRKTEKMGRPI</sequence>
<protein>
    <submittedName>
        <fullName evidence="2">Uncharacterized protein</fullName>
    </submittedName>
</protein>
<reference evidence="2" key="1">
    <citation type="submission" date="2014-09" db="EMBL/GenBank/DDBJ databases">
        <authorList>
            <person name="Magalhaes I.L.F."/>
            <person name="Oliveira U."/>
            <person name="Santos F.R."/>
            <person name="Vidigal T.H.D.A."/>
            <person name="Brescovit A.D."/>
            <person name="Santos A.J."/>
        </authorList>
    </citation>
    <scope>NUCLEOTIDE SEQUENCE</scope>
    <source>
        <tissue evidence="2">Shoot tissue taken approximately 20 cm above the soil surface</tissue>
    </source>
</reference>
<name>A0A0A9BZ04_ARUDO</name>